<sequence length="53" mass="6047">MHQQADEVGVFAQYLRDLVARLDPGRGWYGVFARRDPVGMRSCLDGVEIPPWD</sequence>
<proteinExistence type="predicted"/>
<accession>A0A6G3WQ47</accession>
<reference evidence="1" key="1">
    <citation type="submission" date="2020-01" db="EMBL/GenBank/DDBJ databases">
        <title>Insect and environment-associated Actinomycetes.</title>
        <authorList>
            <person name="Currrie C."/>
            <person name="Chevrette M."/>
            <person name="Carlson C."/>
            <person name="Stubbendieck R."/>
            <person name="Wendt-Pienkowski E."/>
        </authorList>
    </citation>
    <scope>NUCLEOTIDE SEQUENCE</scope>
    <source>
        <strain evidence="1">SID7499</strain>
    </source>
</reference>
<organism evidence="1">
    <name type="scientific">Streptomyces sp. SID7499</name>
    <dbReference type="NCBI Taxonomy" id="2706086"/>
    <lineage>
        <taxon>Bacteria</taxon>
        <taxon>Bacillati</taxon>
        <taxon>Actinomycetota</taxon>
        <taxon>Actinomycetes</taxon>
        <taxon>Kitasatosporales</taxon>
        <taxon>Streptomycetaceae</taxon>
        <taxon>Streptomyces</taxon>
    </lineage>
</organism>
<evidence type="ECO:0000313" key="1">
    <source>
        <dbReference type="EMBL" id="NEE07636.1"/>
    </source>
</evidence>
<name>A0A6G3WQ47_9ACTN</name>
<dbReference type="AlphaFoldDB" id="A0A6G3WQ47"/>
<feature type="non-terminal residue" evidence="1">
    <location>
        <position position="53"/>
    </location>
</feature>
<comment type="caution">
    <text evidence="1">The sequence shown here is derived from an EMBL/GenBank/DDBJ whole genome shotgun (WGS) entry which is preliminary data.</text>
</comment>
<dbReference type="EMBL" id="JAAGMN010001425">
    <property type="protein sequence ID" value="NEE07636.1"/>
    <property type="molecule type" value="Genomic_DNA"/>
</dbReference>
<protein>
    <submittedName>
        <fullName evidence="1">Uncharacterized protein</fullName>
    </submittedName>
</protein>
<gene>
    <name evidence="1" type="ORF">G3M58_14390</name>
</gene>